<dbReference type="PROSITE" id="PS01315">
    <property type="entry name" value="CDS"/>
    <property type="match status" value="1"/>
</dbReference>
<dbReference type="RefSeq" id="WP_349094002.1">
    <property type="nucleotide sequence ID" value="NZ_JBBMFL010000005.1"/>
</dbReference>
<keyword evidence="17" id="KW-1208">Phospholipid metabolism</keyword>
<comment type="pathway">
    <text evidence="3 18">Phospholipid metabolism; CDP-diacylglycerol biosynthesis; CDP-diacylglycerol from sn-glycerol 3-phosphate: step 3/3.</text>
</comment>
<evidence type="ECO:0000256" key="14">
    <source>
        <dbReference type="ARBA" id="ARBA00023098"/>
    </source>
</evidence>
<evidence type="ECO:0000256" key="6">
    <source>
        <dbReference type="ARBA" id="ARBA00012487"/>
    </source>
</evidence>
<dbReference type="EMBL" id="JBBMFL010000005">
    <property type="protein sequence ID" value="MEQ2544484.1"/>
    <property type="molecule type" value="Genomic_DNA"/>
</dbReference>
<evidence type="ECO:0000313" key="20">
    <source>
        <dbReference type="EMBL" id="MEQ2544484.1"/>
    </source>
</evidence>
<keyword evidence="11 18" id="KW-0812">Transmembrane</keyword>
<sequence>MSEKMKNLRVRTLSGAVLAAVVLGAVIWSQWSFGLLLMALLVVGMSEFYTLAEKQGSHPQRIVGLVAGAVLFALNFAFVSDDIEILESARQAFACGLAFLLLSLPAMFICELYRRQGNPAADIGTTLMGVVYVALPFSVMCYIPMIGSDVWNPWVMLFYIFIIWCNDVFAYLVGMSVGRHRLFERLSPKKSWEGFFGGVAGAVVMGLVAARVLDGGYVAWAGLALVAAVSGVLGDLVESMFKRAADVKDSGALIPGHGGVLDRFDAMLLSAPFVFVYMLFVM</sequence>
<dbReference type="GO" id="GO:0004605">
    <property type="term" value="F:phosphatidate cytidylyltransferase activity"/>
    <property type="evidence" value="ECO:0007669"/>
    <property type="project" value="UniProtKB-EC"/>
</dbReference>
<keyword evidence="16" id="KW-0594">Phospholipid biosynthesis</keyword>
<keyword evidence="8" id="KW-1003">Cell membrane</keyword>
<comment type="caution">
    <text evidence="20">The sequence shown here is derived from an EMBL/GenBank/DDBJ whole genome shotgun (WGS) entry which is preliminary data.</text>
</comment>
<evidence type="ECO:0000256" key="16">
    <source>
        <dbReference type="ARBA" id="ARBA00023209"/>
    </source>
</evidence>
<dbReference type="Pfam" id="PF01148">
    <property type="entry name" value="CTP_transf_1"/>
    <property type="match status" value="1"/>
</dbReference>
<dbReference type="PANTHER" id="PTHR46382">
    <property type="entry name" value="PHOSPHATIDATE CYTIDYLYLTRANSFERASE"/>
    <property type="match status" value="1"/>
</dbReference>
<keyword evidence="9" id="KW-0444">Lipid biosynthesis</keyword>
<keyword evidence="10 18" id="KW-0808">Transferase</keyword>
<evidence type="ECO:0000256" key="1">
    <source>
        <dbReference type="ARBA" id="ARBA00001698"/>
    </source>
</evidence>
<evidence type="ECO:0000256" key="13">
    <source>
        <dbReference type="ARBA" id="ARBA00022989"/>
    </source>
</evidence>
<dbReference type="PANTHER" id="PTHR46382:SF1">
    <property type="entry name" value="PHOSPHATIDATE CYTIDYLYLTRANSFERASE"/>
    <property type="match status" value="1"/>
</dbReference>
<keyword evidence="14" id="KW-0443">Lipid metabolism</keyword>
<organism evidence="20 21">
    <name type="scientific">Alistipes intestinihominis</name>
    <dbReference type="NCBI Taxonomy" id="3133172"/>
    <lineage>
        <taxon>Bacteria</taxon>
        <taxon>Pseudomonadati</taxon>
        <taxon>Bacteroidota</taxon>
        <taxon>Bacteroidia</taxon>
        <taxon>Bacteroidales</taxon>
        <taxon>Rikenellaceae</taxon>
        <taxon>Alistipes</taxon>
    </lineage>
</organism>
<gene>
    <name evidence="20" type="ORF">WMO46_05935</name>
</gene>
<reference evidence="20 21" key="1">
    <citation type="submission" date="2024-03" db="EMBL/GenBank/DDBJ databases">
        <title>Human intestinal bacterial collection.</title>
        <authorList>
            <person name="Pauvert C."/>
            <person name="Hitch T.C.A."/>
            <person name="Clavel T."/>
        </authorList>
    </citation>
    <scope>NUCLEOTIDE SEQUENCE [LARGE SCALE GENOMIC DNA]</scope>
    <source>
        <strain evidence="20 21">CLA-KB-H122</strain>
    </source>
</reference>
<comment type="catalytic activity">
    <reaction evidence="1 18">
        <text>a 1,2-diacyl-sn-glycero-3-phosphate + CTP + H(+) = a CDP-1,2-diacyl-sn-glycerol + diphosphate</text>
        <dbReference type="Rhea" id="RHEA:16229"/>
        <dbReference type="ChEBI" id="CHEBI:15378"/>
        <dbReference type="ChEBI" id="CHEBI:33019"/>
        <dbReference type="ChEBI" id="CHEBI:37563"/>
        <dbReference type="ChEBI" id="CHEBI:58332"/>
        <dbReference type="ChEBI" id="CHEBI:58608"/>
        <dbReference type="EC" id="2.7.7.41"/>
    </reaction>
</comment>
<feature type="transmembrane region" description="Helical" evidence="19">
    <location>
        <begin position="34"/>
        <end position="50"/>
    </location>
</feature>
<comment type="pathway">
    <text evidence="4">Lipid metabolism.</text>
</comment>
<evidence type="ECO:0000256" key="4">
    <source>
        <dbReference type="ARBA" id="ARBA00005189"/>
    </source>
</evidence>
<evidence type="ECO:0000313" key="21">
    <source>
        <dbReference type="Proteomes" id="UP001460202"/>
    </source>
</evidence>
<evidence type="ECO:0000256" key="3">
    <source>
        <dbReference type="ARBA" id="ARBA00005119"/>
    </source>
</evidence>
<dbReference type="Proteomes" id="UP001460202">
    <property type="component" value="Unassembled WGS sequence"/>
</dbReference>
<feature type="transmembrane region" description="Helical" evidence="19">
    <location>
        <begin position="125"/>
        <end position="145"/>
    </location>
</feature>
<comment type="similarity">
    <text evidence="5 18">Belongs to the CDS family.</text>
</comment>
<evidence type="ECO:0000256" key="8">
    <source>
        <dbReference type="ARBA" id="ARBA00022475"/>
    </source>
</evidence>
<dbReference type="EC" id="2.7.7.41" evidence="6 18"/>
<feature type="transmembrane region" description="Helical" evidence="19">
    <location>
        <begin position="62"/>
        <end position="79"/>
    </location>
</feature>
<feature type="transmembrane region" description="Helical" evidence="19">
    <location>
        <begin position="91"/>
        <end position="113"/>
    </location>
</feature>
<keyword evidence="21" id="KW-1185">Reference proteome</keyword>
<feature type="transmembrane region" description="Helical" evidence="19">
    <location>
        <begin position="151"/>
        <end position="173"/>
    </location>
</feature>
<evidence type="ECO:0000256" key="7">
    <source>
        <dbReference type="ARBA" id="ARBA00019373"/>
    </source>
</evidence>
<evidence type="ECO:0000256" key="12">
    <source>
        <dbReference type="ARBA" id="ARBA00022695"/>
    </source>
</evidence>
<comment type="subcellular location">
    <subcellularLocation>
        <location evidence="2">Cell membrane</location>
        <topology evidence="2">Multi-pass membrane protein</topology>
    </subcellularLocation>
</comment>
<keyword evidence="13 19" id="KW-1133">Transmembrane helix</keyword>
<keyword evidence="12 18" id="KW-0548">Nucleotidyltransferase</keyword>
<feature type="transmembrane region" description="Helical" evidence="19">
    <location>
        <begin position="194"/>
        <end position="213"/>
    </location>
</feature>
<evidence type="ECO:0000256" key="5">
    <source>
        <dbReference type="ARBA" id="ARBA00010185"/>
    </source>
</evidence>
<evidence type="ECO:0000256" key="9">
    <source>
        <dbReference type="ARBA" id="ARBA00022516"/>
    </source>
</evidence>
<evidence type="ECO:0000256" key="2">
    <source>
        <dbReference type="ARBA" id="ARBA00004651"/>
    </source>
</evidence>
<accession>A0ABV1GVP8</accession>
<proteinExistence type="inferred from homology"/>
<evidence type="ECO:0000256" key="17">
    <source>
        <dbReference type="ARBA" id="ARBA00023264"/>
    </source>
</evidence>
<keyword evidence="15 19" id="KW-0472">Membrane</keyword>
<evidence type="ECO:0000256" key="10">
    <source>
        <dbReference type="ARBA" id="ARBA00022679"/>
    </source>
</evidence>
<evidence type="ECO:0000256" key="19">
    <source>
        <dbReference type="SAM" id="Phobius"/>
    </source>
</evidence>
<name>A0ABV1GVP8_9BACT</name>
<evidence type="ECO:0000256" key="15">
    <source>
        <dbReference type="ARBA" id="ARBA00023136"/>
    </source>
</evidence>
<feature type="transmembrane region" description="Helical" evidence="19">
    <location>
        <begin position="219"/>
        <end position="239"/>
    </location>
</feature>
<dbReference type="InterPro" id="IPR000374">
    <property type="entry name" value="PC_trans"/>
</dbReference>
<protein>
    <recommendedName>
        <fullName evidence="7 18">Phosphatidate cytidylyltransferase</fullName>
        <ecNumber evidence="6 18">2.7.7.41</ecNumber>
    </recommendedName>
</protein>
<evidence type="ECO:0000256" key="18">
    <source>
        <dbReference type="RuleBase" id="RU003938"/>
    </source>
</evidence>
<evidence type="ECO:0000256" key="11">
    <source>
        <dbReference type="ARBA" id="ARBA00022692"/>
    </source>
</evidence>